<comment type="caution">
    <text evidence="5">The sequence shown here is derived from an EMBL/GenBank/DDBJ whole genome shotgun (WGS) entry which is preliminary data.</text>
</comment>
<dbReference type="SUPFAM" id="SSF88713">
    <property type="entry name" value="Glycoside hydrolase/deacetylase"/>
    <property type="match status" value="1"/>
</dbReference>
<proteinExistence type="predicted"/>
<dbReference type="PROSITE" id="PS51677">
    <property type="entry name" value="NODB"/>
    <property type="match status" value="1"/>
</dbReference>
<dbReference type="GO" id="GO:0046872">
    <property type="term" value="F:metal ion binding"/>
    <property type="evidence" value="ECO:0007669"/>
    <property type="project" value="UniProtKB-KW"/>
</dbReference>
<feature type="domain" description="NodB homology" evidence="4">
    <location>
        <begin position="48"/>
        <end position="231"/>
    </location>
</feature>
<gene>
    <name evidence="5" type="ORF">FRY98_20825</name>
</gene>
<dbReference type="InterPro" id="IPR050248">
    <property type="entry name" value="Polysacc_deacetylase_ArnD"/>
</dbReference>
<feature type="signal peptide" evidence="3">
    <location>
        <begin position="1"/>
        <end position="22"/>
    </location>
</feature>
<feature type="chain" id="PRO_5023119369" evidence="3">
    <location>
        <begin position="23"/>
        <end position="247"/>
    </location>
</feature>
<keyword evidence="2" id="KW-0378">Hydrolase</keyword>
<keyword evidence="6" id="KW-1185">Reference proteome</keyword>
<evidence type="ECO:0000256" key="3">
    <source>
        <dbReference type="SAM" id="SignalP"/>
    </source>
</evidence>
<evidence type="ECO:0000313" key="6">
    <source>
        <dbReference type="Proteomes" id="UP000325218"/>
    </source>
</evidence>
<dbReference type="PANTHER" id="PTHR10587">
    <property type="entry name" value="GLYCOSYL TRANSFERASE-RELATED"/>
    <property type="match status" value="1"/>
</dbReference>
<dbReference type="GO" id="GO:0016020">
    <property type="term" value="C:membrane"/>
    <property type="evidence" value="ECO:0007669"/>
    <property type="project" value="TreeGrafter"/>
</dbReference>
<dbReference type="Pfam" id="PF01522">
    <property type="entry name" value="Polysacc_deac_1"/>
    <property type="match status" value="1"/>
</dbReference>
<accession>A0A5D0CNI4</accession>
<dbReference type="CDD" id="cd10917">
    <property type="entry name" value="CE4_NodB_like_6s_7s"/>
    <property type="match status" value="1"/>
</dbReference>
<keyword evidence="3" id="KW-0732">Signal</keyword>
<dbReference type="Gene3D" id="3.20.20.370">
    <property type="entry name" value="Glycoside hydrolase/deacetylase"/>
    <property type="match status" value="1"/>
</dbReference>
<evidence type="ECO:0000256" key="2">
    <source>
        <dbReference type="ARBA" id="ARBA00022801"/>
    </source>
</evidence>
<dbReference type="InterPro" id="IPR011330">
    <property type="entry name" value="Glyco_hydro/deAcase_b/a-brl"/>
</dbReference>
<sequence length="247" mass="28112">MKNRLILLFFSASLFIGSGAVSSEPIKKNRQYYEERKDIIWEVKTDQKLIALTFDDGPDPEETIEILDELKKYNAKCTFFVIGKRVVEYPDVAKRVVAEGHELANHTYNHVYFKKSSLLSEVIQELHQTETEIMKITGFKSTLFRPPGGIYNDNVILAAKKLGLMPVLWSWHQDTRDWSKPGVNAIANKVLKNARNGDIVLMHDQVHGHSHTVQALKKILPELTKRGFRVVTVTELINSDGARQVGK</sequence>
<dbReference type="GO" id="GO:0005975">
    <property type="term" value="P:carbohydrate metabolic process"/>
    <property type="evidence" value="ECO:0007669"/>
    <property type="project" value="InterPro"/>
</dbReference>
<evidence type="ECO:0000259" key="4">
    <source>
        <dbReference type="PROSITE" id="PS51677"/>
    </source>
</evidence>
<dbReference type="InterPro" id="IPR002509">
    <property type="entry name" value="NODB_dom"/>
</dbReference>
<dbReference type="EMBL" id="VSDO01000004">
    <property type="protein sequence ID" value="TYA11573.1"/>
    <property type="molecule type" value="Genomic_DNA"/>
</dbReference>
<dbReference type="AlphaFoldDB" id="A0A5D0CNI4"/>
<reference evidence="5 6" key="1">
    <citation type="submission" date="2019-08" db="EMBL/GenBank/DDBJ databases">
        <title>Genome sequencing of Paenibacillus faecis DSM 23593(T).</title>
        <authorList>
            <person name="Kook J.-K."/>
            <person name="Park S.-N."/>
            <person name="Lim Y.K."/>
        </authorList>
    </citation>
    <scope>NUCLEOTIDE SEQUENCE [LARGE SCALE GENOMIC DNA]</scope>
    <source>
        <strain evidence="5 6">DSM 23593</strain>
    </source>
</reference>
<protein>
    <submittedName>
        <fullName evidence="5">Polysaccharide deacetylase family protein</fullName>
    </submittedName>
</protein>
<dbReference type="GO" id="GO:0016810">
    <property type="term" value="F:hydrolase activity, acting on carbon-nitrogen (but not peptide) bonds"/>
    <property type="evidence" value="ECO:0007669"/>
    <property type="project" value="InterPro"/>
</dbReference>
<organism evidence="5 6">
    <name type="scientific">Paenibacillus faecis</name>
    <dbReference type="NCBI Taxonomy" id="862114"/>
    <lineage>
        <taxon>Bacteria</taxon>
        <taxon>Bacillati</taxon>
        <taxon>Bacillota</taxon>
        <taxon>Bacilli</taxon>
        <taxon>Bacillales</taxon>
        <taxon>Paenibacillaceae</taxon>
        <taxon>Paenibacillus</taxon>
    </lineage>
</organism>
<dbReference type="RefSeq" id="WP_148455549.1">
    <property type="nucleotide sequence ID" value="NZ_VSDO01000004.1"/>
</dbReference>
<dbReference type="OrthoDB" id="2649545at2"/>
<name>A0A5D0CNI4_9BACL</name>
<keyword evidence="1" id="KW-0479">Metal-binding</keyword>
<evidence type="ECO:0000256" key="1">
    <source>
        <dbReference type="ARBA" id="ARBA00022723"/>
    </source>
</evidence>
<evidence type="ECO:0000313" key="5">
    <source>
        <dbReference type="EMBL" id="TYA11573.1"/>
    </source>
</evidence>
<dbReference type="PANTHER" id="PTHR10587:SF133">
    <property type="entry name" value="CHITIN DEACETYLASE 1-RELATED"/>
    <property type="match status" value="1"/>
</dbReference>
<dbReference type="Proteomes" id="UP000325218">
    <property type="component" value="Unassembled WGS sequence"/>
</dbReference>